<protein>
    <submittedName>
        <fullName evidence="5">Hemolysin type calcium-binding protein</fullName>
    </submittedName>
</protein>
<dbReference type="PANTHER" id="PTHR23221">
    <property type="entry name" value="GLYCOSYLPHOSPHATIDYLINOSITOL PHOSPHOLIPASE D"/>
    <property type="match status" value="1"/>
</dbReference>
<dbReference type="AlphaFoldDB" id="A0A318TYV2"/>
<name>A0A318TYV2_9RHOB</name>
<dbReference type="Proteomes" id="UP000247727">
    <property type="component" value="Unassembled WGS sequence"/>
</dbReference>
<evidence type="ECO:0000313" key="5">
    <source>
        <dbReference type="EMBL" id="PYF10332.1"/>
    </source>
</evidence>
<dbReference type="EMBL" id="QJTK01000005">
    <property type="protein sequence ID" value="PYF10332.1"/>
    <property type="molecule type" value="Genomic_DNA"/>
</dbReference>
<dbReference type="InterPro" id="IPR000413">
    <property type="entry name" value="Integrin_alpha"/>
</dbReference>
<evidence type="ECO:0000256" key="2">
    <source>
        <dbReference type="ARBA" id="ARBA00022737"/>
    </source>
</evidence>
<evidence type="ECO:0000313" key="6">
    <source>
        <dbReference type="Proteomes" id="UP000247727"/>
    </source>
</evidence>
<dbReference type="SUPFAM" id="SSF69318">
    <property type="entry name" value="Integrin alpha N-terminal domain"/>
    <property type="match status" value="2"/>
</dbReference>
<sequence>MTRDVDLSALTSDQGFILHDNVAGAGFGNCVASAGDLNGDGRDDLMIGAPGENTVWVVFGQSAPVPSALDLDRLTADQGFSIVGAADGSCLGASLAAAGDVNGDGFDDILIGAPRSDSGAEDSGAVWVVFGGAQIGADGPLDLSTSGAAAALQISGRAEADLAGASVAAAGDVDGDGLDDLLIGVPRADGRGSDAGAVWLIRGASDLSQLGTLALASLPPACGAAITGLSASDLLGLSVTGVGDLNHDGFDDLLLGAPGRDGAGEDAGAAWVIFGSDDPERDPIDLAHLDPTTGFALTGPSEGAAAGWSVAGLGDINGDGIDDLALGAPEAQGTAAWSGAVWVIYGRDTAQGALPFDTIDLTTLAPEAGFALLGAAPNADLGWAVGSAGDVNGDGIGDIVIGAPGLGPDSESRSGGAYVIFGRNVAAGADPFGTLDLGALAALDGLELTGCGAGASLGVSVAAAGDLNGDGLDDLILGAPGLASDPTAQGAAVVIYGGSFASRLSGSLGNDTLSGSTGGDALLGFSGNDALFGRAGADEIQGAAGDDTLDGGAGIDSLRGGAGDDTYLVSDSAEIVCEFCTPDSRDDAGGLDTVLARVSYDLTFCPGACFVENLTLIGAAPISGTGNALANQLIGNANDNALRGLSGNDTLTGRDGADRLEGGAGADLLDGGAGADTMLGGRGNDTYVVERTTDRVIETASGGTDLVRASVSVDLDATAGAHFVENLTLTGSGNTAGSGNALANQITGTAGNNRLSGGLGLDQLRGGAGADSFVFDTAPAPDNVDRILDFTPEDDTIRLDHAIFTALDPGRLSARAFVVNTTGLAADADDRLIYESDSGRLFYDANGAAAGARVLVARLAADLDLTAADFIIF</sequence>
<evidence type="ECO:0000256" key="1">
    <source>
        <dbReference type="ARBA" id="ARBA00022729"/>
    </source>
</evidence>
<dbReference type="PROSITE" id="PS00330">
    <property type="entry name" value="HEMOLYSIN_CALCIUM"/>
    <property type="match status" value="4"/>
</dbReference>
<dbReference type="InterPro" id="IPR013517">
    <property type="entry name" value="FG-GAP"/>
</dbReference>
<dbReference type="GO" id="GO:0016787">
    <property type="term" value="F:hydrolase activity"/>
    <property type="evidence" value="ECO:0007669"/>
    <property type="project" value="UniProtKB-KW"/>
</dbReference>
<keyword evidence="3" id="KW-0378">Hydrolase</keyword>
<accession>A0A318TYV2</accession>
<keyword evidence="6" id="KW-1185">Reference proteome</keyword>
<evidence type="ECO:0000256" key="4">
    <source>
        <dbReference type="ARBA" id="ARBA00023180"/>
    </source>
</evidence>
<organism evidence="5 6">
    <name type="scientific">Rhodobacter viridis</name>
    <dbReference type="NCBI Taxonomy" id="1054202"/>
    <lineage>
        <taxon>Bacteria</taxon>
        <taxon>Pseudomonadati</taxon>
        <taxon>Pseudomonadota</taxon>
        <taxon>Alphaproteobacteria</taxon>
        <taxon>Rhodobacterales</taxon>
        <taxon>Rhodobacter group</taxon>
        <taxon>Rhodobacter</taxon>
    </lineage>
</organism>
<dbReference type="InterPro" id="IPR013519">
    <property type="entry name" value="Int_alpha_beta-p"/>
</dbReference>
<dbReference type="InterPro" id="IPR001343">
    <property type="entry name" value="Hemolysn_Ca-bd"/>
</dbReference>
<keyword evidence="1" id="KW-0732">Signal</keyword>
<dbReference type="SUPFAM" id="SSF51120">
    <property type="entry name" value="beta-Roll"/>
    <property type="match status" value="3"/>
</dbReference>
<dbReference type="InterPro" id="IPR011049">
    <property type="entry name" value="Serralysin-like_metalloprot_C"/>
</dbReference>
<dbReference type="GO" id="GO:0005509">
    <property type="term" value="F:calcium ion binding"/>
    <property type="evidence" value="ECO:0007669"/>
    <property type="project" value="InterPro"/>
</dbReference>
<dbReference type="PRINTS" id="PR00313">
    <property type="entry name" value="CABNDNGRPT"/>
</dbReference>
<gene>
    <name evidence="5" type="ORF">C8J30_105142</name>
</gene>
<evidence type="ECO:0000256" key="3">
    <source>
        <dbReference type="ARBA" id="ARBA00022801"/>
    </source>
</evidence>
<dbReference type="Pfam" id="PF00353">
    <property type="entry name" value="HemolysinCabind"/>
    <property type="match status" value="4"/>
</dbReference>
<dbReference type="InterPro" id="IPR018511">
    <property type="entry name" value="Hemolysin-typ_Ca-bd_CS"/>
</dbReference>
<dbReference type="PRINTS" id="PR01185">
    <property type="entry name" value="INTEGRINA"/>
</dbReference>
<dbReference type="PROSITE" id="PS51470">
    <property type="entry name" value="FG_GAP"/>
    <property type="match status" value="7"/>
</dbReference>
<dbReference type="RefSeq" id="WP_146227883.1">
    <property type="nucleotide sequence ID" value="NZ_QJTK01000005.1"/>
</dbReference>
<dbReference type="GO" id="GO:0007155">
    <property type="term" value="P:cell adhesion"/>
    <property type="evidence" value="ECO:0007669"/>
    <property type="project" value="InterPro"/>
</dbReference>
<dbReference type="OrthoDB" id="7683162at2"/>
<dbReference type="InterPro" id="IPR028994">
    <property type="entry name" value="Integrin_alpha_N"/>
</dbReference>
<dbReference type="PANTHER" id="PTHR23221:SF7">
    <property type="entry name" value="PHOSPHATIDYLINOSITOL-GLYCAN-SPECIFIC PHOSPHOLIPASE D"/>
    <property type="match status" value="1"/>
</dbReference>
<dbReference type="Gene3D" id="2.130.10.130">
    <property type="entry name" value="Integrin alpha, N-terminal"/>
    <property type="match status" value="4"/>
</dbReference>
<comment type="caution">
    <text evidence="5">The sequence shown here is derived from an EMBL/GenBank/DDBJ whole genome shotgun (WGS) entry which is preliminary data.</text>
</comment>
<keyword evidence="2" id="KW-0677">Repeat</keyword>
<dbReference type="SMART" id="SM00191">
    <property type="entry name" value="Int_alpha"/>
    <property type="match status" value="7"/>
</dbReference>
<dbReference type="Pfam" id="PF01839">
    <property type="entry name" value="FG-GAP"/>
    <property type="match status" value="7"/>
</dbReference>
<keyword evidence="4" id="KW-0325">Glycoprotein</keyword>
<dbReference type="GO" id="GO:0008305">
    <property type="term" value="C:integrin complex"/>
    <property type="evidence" value="ECO:0007669"/>
    <property type="project" value="InterPro"/>
</dbReference>
<proteinExistence type="predicted"/>
<dbReference type="Gene3D" id="2.150.10.10">
    <property type="entry name" value="Serralysin-like metalloprotease, C-terminal"/>
    <property type="match status" value="2"/>
</dbReference>
<reference evidence="5 6" key="1">
    <citation type="submission" date="2018-06" db="EMBL/GenBank/DDBJ databases">
        <title>Genomic Encyclopedia of Type Strains, Phase III (KMG-III): the genomes of soil and plant-associated and newly described type strains.</title>
        <authorList>
            <person name="Whitman W."/>
        </authorList>
    </citation>
    <scope>NUCLEOTIDE SEQUENCE [LARGE SCALE GENOMIC DNA]</scope>
    <source>
        <strain evidence="5 6">JA737</strain>
    </source>
</reference>